<dbReference type="PANTHER" id="PTHR13847:SF280">
    <property type="entry name" value="D-AMINO ACID DEHYDROGENASE"/>
    <property type="match status" value="1"/>
</dbReference>
<dbReference type="EMBL" id="FOXV01000002">
    <property type="protein sequence ID" value="SFQ19037.1"/>
    <property type="molecule type" value="Genomic_DNA"/>
</dbReference>
<feature type="domain" description="FAD dependent oxidoreductase" evidence="3">
    <location>
        <begin position="23"/>
        <end position="415"/>
    </location>
</feature>
<dbReference type="STRING" id="93684.SAMN05421853_102348"/>
<evidence type="ECO:0000313" key="5">
    <source>
        <dbReference type="Proteomes" id="UP000243106"/>
    </source>
</evidence>
<keyword evidence="5" id="KW-1185">Reference proteome</keyword>
<accession>A0A1I5WHB4</accession>
<dbReference type="GO" id="GO:0005886">
    <property type="term" value="C:plasma membrane"/>
    <property type="evidence" value="ECO:0007669"/>
    <property type="project" value="TreeGrafter"/>
</dbReference>
<dbReference type="Pfam" id="PF01266">
    <property type="entry name" value="DAO"/>
    <property type="match status" value="1"/>
</dbReference>
<proteinExistence type="inferred from homology"/>
<dbReference type="Proteomes" id="UP000243106">
    <property type="component" value="Unassembled WGS sequence"/>
</dbReference>
<evidence type="ECO:0000256" key="1">
    <source>
        <dbReference type="ARBA" id="ARBA00009410"/>
    </source>
</evidence>
<dbReference type="Gene3D" id="3.30.9.10">
    <property type="entry name" value="D-Amino Acid Oxidase, subunit A, domain 2"/>
    <property type="match status" value="1"/>
</dbReference>
<dbReference type="RefSeq" id="WP_093009607.1">
    <property type="nucleotide sequence ID" value="NZ_FOXV01000002.1"/>
</dbReference>
<name>A0A1I5WHB4_9RHOB</name>
<dbReference type="Gene3D" id="3.50.50.60">
    <property type="entry name" value="FAD/NAD(P)-binding domain"/>
    <property type="match status" value="2"/>
</dbReference>
<keyword evidence="2" id="KW-0560">Oxidoreductase</keyword>
<organism evidence="4 5">
    <name type="scientific">Roseivivax halotolerans</name>
    <dbReference type="NCBI Taxonomy" id="93684"/>
    <lineage>
        <taxon>Bacteria</taxon>
        <taxon>Pseudomonadati</taxon>
        <taxon>Pseudomonadota</taxon>
        <taxon>Alphaproteobacteria</taxon>
        <taxon>Rhodobacterales</taxon>
        <taxon>Roseobacteraceae</taxon>
        <taxon>Roseivivax</taxon>
    </lineage>
</organism>
<dbReference type="AlphaFoldDB" id="A0A1I5WHB4"/>
<dbReference type="SUPFAM" id="SSF51905">
    <property type="entry name" value="FAD/NAD(P)-binding domain"/>
    <property type="match status" value="1"/>
</dbReference>
<dbReference type="GO" id="GO:0055130">
    <property type="term" value="P:D-alanine catabolic process"/>
    <property type="evidence" value="ECO:0007669"/>
    <property type="project" value="TreeGrafter"/>
</dbReference>
<evidence type="ECO:0000256" key="2">
    <source>
        <dbReference type="ARBA" id="ARBA00023002"/>
    </source>
</evidence>
<comment type="similarity">
    <text evidence="1">Belongs to the DadA oxidoreductase family.</text>
</comment>
<dbReference type="InterPro" id="IPR036188">
    <property type="entry name" value="FAD/NAD-bd_sf"/>
</dbReference>
<protein>
    <submittedName>
        <fullName evidence="4">Glycine/D-amino acid oxidase</fullName>
    </submittedName>
</protein>
<dbReference type="GO" id="GO:0005737">
    <property type="term" value="C:cytoplasm"/>
    <property type="evidence" value="ECO:0007669"/>
    <property type="project" value="TreeGrafter"/>
</dbReference>
<dbReference type="GO" id="GO:0008718">
    <property type="term" value="F:D-amino-acid dehydrogenase activity"/>
    <property type="evidence" value="ECO:0007669"/>
    <property type="project" value="TreeGrafter"/>
</dbReference>
<sequence>MSFPFTLQTPAEHGGVPPGRVGIVVIGGGVIGVSAALSLARAGHDVALLEKGRIAAEQSSRNWGWIRVQGRDMAEIPIAQEAQRIWQELDQDCKGRLGLAEIGVHYLTRSEKSLKNYEGWLAEAQAHGVSTRMLSRAEISETVPGAQGDWVGGLYTPSDMKAEPWVAVPELARLARDAGARIVERCATRALEIEGGRVTGVVTERGRVKADAVILAGGAWSSLLLRRHGISIPQLSVRSTALETGPLPQVTGTAGVDDRLAFRPREDGGYTLAPSTLSELHVGPDAIRAALKYIPVLRQGGFEVKLRVRAPEGFPDAWFTPRNWAEDSASPFEAMRILNPEPNRAKAEDAARAFAKTFPEAGEVTVRTAWAGMIDVLPDVVPVVDNVAALPGLTVATGMCGHGFGIGPAFGRIAGALATGGETGHEMSRFRLARFSDGSKMVPGPNL</sequence>
<dbReference type="PANTHER" id="PTHR13847">
    <property type="entry name" value="SARCOSINE DEHYDROGENASE-RELATED"/>
    <property type="match status" value="1"/>
</dbReference>
<evidence type="ECO:0000313" key="4">
    <source>
        <dbReference type="EMBL" id="SFQ19037.1"/>
    </source>
</evidence>
<gene>
    <name evidence="4" type="ORF">SAMN05421853_102348</name>
</gene>
<dbReference type="InterPro" id="IPR006076">
    <property type="entry name" value="FAD-dep_OxRdtase"/>
</dbReference>
<reference evidence="5" key="1">
    <citation type="submission" date="2016-10" db="EMBL/GenBank/DDBJ databases">
        <authorList>
            <person name="Varghese N."/>
            <person name="Submissions S."/>
        </authorList>
    </citation>
    <scope>NUCLEOTIDE SEQUENCE [LARGE SCALE GENOMIC DNA]</scope>
    <source>
        <strain evidence="5">JCM 10271</strain>
    </source>
</reference>
<evidence type="ECO:0000259" key="3">
    <source>
        <dbReference type="Pfam" id="PF01266"/>
    </source>
</evidence>